<dbReference type="EMBL" id="CAXAMN010025484">
    <property type="protein sequence ID" value="CAK9095524.1"/>
    <property type="molecule type" value="Genomic_DNA"/>
</dbReference>
<organism evidence="1 2">
    <name type="scientific">Durusdinium trenchii</name>
    <dbReference type="NCBI Taxonomy" id="1381693"/>
    <lineage>
        <taxon>Eukaryota</taxon>
        <taxon>Sar</taxon>
        <taxon>Alveolata</taxon>
        <taxon>Dinophyceae</taxon>
        <taxon>Suessiales</taxon>
        <taxon>Symbiodiniaceae</taxon>
        <taxon>Durusdinium</taxon>
    </lineage>
</organism>
<gene>
    <name evidence="1" type="ORF">CCMP2556_LOCUS45490</name>
</gene>
<dbReference type="Proteomes" id="UP001642484">
    <property type="component" value="Unassembled WGS sequence"/>
</dbReference>
<dbReference type="InterPro" id="IPR027417">
    <property type="entry name" value="P-loop_NTPase"/>
</dbReference>
<accession>A0ABP0R5U6</accession>
<sequence length="468" mass="52291">MFRMIFAPTKHHRQSFPLFGSGPLSERDVLPSAVATGGRVGVGHGRRPKHCRSFGPERSWVMVPRHVGRLGLAALAAGASVVGRAPERRREDQLPASQHHTRTCRCEVRLWGPGGTLGRSAEVLASEAAAEAAKRKLQSPAEELEDFIQKGPLYSRLLLSCPSPPLTEWMEKGELLAKQLSANVTNLSDREMAKRIYHLYLPWYFWMRHQMIEIRSARSREGPSAVVFGISAPQGFGKTTANESLSLLFHADGLSFQAISIDDFYLPASWQEEVAQVYSENELLELRGNPGTHDVHLGEETLKALKRVEQGEVCIPRFDKSALNGKGDQLPRNRWDRVQTPCDVVVVEGWMVGFSACDGQDVAKIHPGLRLVNEKLKKYQAWNDLIDCFCVFAMDEIDQVYTWRLQAEEAMKRSGRGGMSSEEVKRFVNRFMPAYLAYRPQLYAAAAEGSVSGKTALLCKIGRDRSVL</sequence>
<evidence type="ECO:0008006" key="3">
    <source>
        <dbReference type="Google" id="ProtNLM"/>
    </source>
</evidence>
<evidence type="ECO:0000313" key="1">
    <source>
        <dbReference type="EMBL" id="CAK9095524.1"/>
    </source>
</evidence>
<proteinExistence type="predicted"/>
<keyword evidence="2" id="KW-1185">Reference proteome</keyword>
<name>A0ABP0R5U6_9DINO</name>
<evidence type="ECO:0000313" key="2">
    <source>
        <dbReference type="Proteomes" id="UP001642484"/>
    </source>
</evidence>
<dbReference type="PANTHER" id="PTHR10285">
    <property type="entry name" value="URIDINE KINASE"/>
    <property type="match status" value="1"/>
</dbReference>
<protein>
    <recommendedName>
        <fullName evidence="3">Glycerate 3-kinase</fullName>
    </recommendedName>
</protein>
<comment type="caution">
    <text evidence="1">The sequence shown here is derived from an EMBL/GenBank/DDBJ whole genome shotgun (WGS) entry which is preliminary data.</text>
</comment>
<reference evidence="1 2" key="1">
    <citation type="submission" date="2024-02" db="EMBL/GenBank/DDBJ databases">
        <authorList>
            <person name="Chen Y."/>
            <person name="Shah S."/>
            <person name="Dougan E. K."/>
            <person name="Thang M."/>
            <person name="Chan C."/>
        </authorList>
    </citation>
    <scope>NUCLEOTIDE SEQUENCE [LARGE SCALE GENOMIC DNA]</scope>
</reference>
<dbReference type="SUPFAM" id="SSF52540">
    <property type="entry name" value="P-loop containing nucleoside triphosphate hydrolases"/>
    <property type="match status" value="1"/>
</dbReference>
<dbReference type="Gene3D" id="3.40.50.300">
    <property type="entry name" value="P-loop containing nucleotide triphosphate hydrolases"/>
    <property type="match status" value="1"/>
</dbReference>